<accession>A0AC59YT08</accession>
<organism evidence="1 2">
    <name type="scientific">Rangifer tarandus platyrhynchus</name>
    <name type="common">Svalbard reindeer</name>
    <dbReference type="NCBI Taxonomy" id="3082113"/>
    <lineage>
        <taxon>Eukaryota</taxon>
        <taxon>Metazoa</taxon>
        <taxon>Chordata</taxon>
        <taxon>Craniata</taxon>
        <taxon>Vertebrata</taxon>
        <taxon>Euteleostomi</taxon>
        <taxon>Mammalia</taxon>
        <taxon>Eutheria</taxon>
        <taxon>Laurasiatheria</taxon>
        <taxon>Artiodactyla</taxon>
        <taxon>Ruminantia</taxon>
        <taxon>Pecora</taxon>
        <taxon>Cervidae</taxon>
        <taxon>Odocoileinae</taxon>
        <taxon>Rangifer</taxon>
    </lineage>
</organism>
<gene>
    <name evidence="1" type="ORF">MRATA1EN22A_LOCUS9419</name>
</gene>
<reference evidence="1" key="1">
    <citation type="submission" date="2023-05" db="EMBL/GenBank/DDBJ databases">
        <authorList>
            <consortium name="ELIXIR-Norway"/>
        </authorList>
    </citation>
    <scope>NUCLEOTIDE SEQUENCE</scope>
</reference>
<dbReference type="EMBL" id="OX596086">
    <property type="protein sequence ID" value="CAM9923258.1"/>
    <property type="molecule type" value="Genomic_DNA"/>
</dbReference>
<dbReference type="Proteomes" id="UP001162501">
    <property type="component" value="Chromosome 2"/>
</dbReference>
<name>A0AC59YT08_RANTA</name>
<evidence type="ECO:0000313" key="1">
    <source>
        <dbReference type="EMBL" id="CAM9923258.1"/>
    </source>
</evidence>
<proteinExistence type="predicted"/>
<sequence>MMRALDLFMEIGPGVRLLQHKNRAGHFREGAGTKEKACRHGGRLQRTRRKCAKVLVLPLPVRVKAAEVRCMVSVLPAQPPEGKIAGQEATTGVWIQKCGVLWEDRKNDQELEYDLTCVSEGVTSTRNSSALVTAKEEMAPVRERPWPTQ</sequence>
<evidence type="ECO:0000313" key="2">
    <source>
        <dbReference type="Proteomes" id="UP001162501"/>
    </source>
</evidence>
<protein>
    <submittedName>
        <fullName evidence="1">Uncharacterized protein</fullName>
    </submittedName>
</protein>
<reference evidence="1" key="2">
    <citation type="submission" date="2025-03" db="EMBL/GenBank/DDBJ databases">
        <authorList>
            <consortium name="ELIXIR-Norway"/>
            <consortium name="Elixir Norway"/>
        </authorList>
    </citation>
    <scope>NUCLEOTIDE SEQUENCE</scope>
</reference>